<reference evidence="2 3" key="1">
    <citation type="submission" date="2019-06" db="EMBL/GenBank/DDBJ databases">
        <title>Draft genome of Aliikangiella marina GYP-15.</title>
        <authorList>
            <person name="Wang G."/>
        </authorList>
    </citation>
    <scope>NUCLEOTIDE SEQUENCE [LARGE SCALE GENOMIC DNA]</scope>
    <source>
        <strain evidence="2 3">GYP-15</strain>
    </source>
</reference>
<proteinExistence type="predicted"/>
<protein>
    <submittedName>
        <fullName evidence="2">Uncharacterized protein</fullName>
    </submittedName>
</protein>
<gene>
    <name evidence="2" type="ORF">FLL45_20875</name>
</gene>
<sequence>MRIIGLLLLFYSAAGICGGSNSSKSPAGLSNKYQVSASQIFVNNQAKIDASKRSLRVSDFSTSNKGNYQYTTQVSTGTAMSFFQHIDHLYNSKGGSANNILELDRNEAAKLEVDVNFEQGNVLSENTTILRIVKSKSPRLLADGSLENKNSHTTYLVEYEYMGSGKHQMHVASNGYIGGRFNTDDLRVVFRRNGDKEEAFISVYEYTSEEVKATKPLPGDDKMPIPKSDPILEKQKKT</sequence>
<dbReference type="AlphaFoldDB" id="A0A545T319"/>
<dbReference type="Proteomes" id="UP000317839">
    <property type="component" value="Unassembled WGS sequence"/>
</dbReference>
<evidence type="ECO:0000313" key="2">
    <source>
        <dbReference type="EMBL" id="TQV71606.1"/>
    </source>
</evidence>
<dbReference type="EMBL" id="VIKR01000006">
    <property type="protein sequence ID" value="TQV71606.1"/>
    <property type="molecule type" value="Genomic_DNA"/>
</dbReference>
<feature type="region of interest" description="Disordered" evidence="1">
    <location>
        <begin position="212"/>
        <end position="238"/>
    </location>
</feature>
<keyword evidence="3" id="KW-1185">Reference proteome</keyword>
<name>A0A545T319_9GAMM</name>
<evidence type="ECO:0000313" key="3">
    <source>
        <dbReference type="Proteomes" id="UP000317839"/>
    </source>
</evidence>
<dbReference type="RefSeq" id="WP_142944005.1">
    <property type="nucleotide sequence ID" value="NZ_VIKR01000006.1"/>
</dbReference>
<accession>A0A545T319</accession>
<evidence type="ECO:0000256" key="1">
    <source>
        <dbReference type="SAM" id="MobiDB-lite"/>
    </source>
</evidence>
<comment type="caution">
    <text evidence="2">The sequence shown here is derived from an EMBL/GenBank/DDBJ whole genome shotgun (WGS) entry which is preliminary data.</text>
</comment>
<organism evidence="2 3">
    <name type="scientific">Aliikangiella marina</name>
    <dbReference type="NCBI Taxonomy" id="1712262"/>
    <lineage>
        <taxon>Bacteria</taxon>
        <taxon>Pseudomonadati</taxon>
        <taxon>Pseudomonadota</taxon>
        <taxon>Gammaproteobacteria</taxon>
        <taxon>Oceanospirillales</taxon>
        <taxon>Pleioneaceae</taxon>
        <taxon>Aliikangiella</taxon>
    </lineage>
</organism>